<reference evidence="2" key="1">
    <citation type="journal article" date="2020" name="Nat. Ecol. Evol.">
        <title>Deeply conserved synteny resolves early events in vertebrate evolution.</title>
        <authorList>
            <person name="Simakov O."/>
            <person name="Marletaz F."/>
            <person name="Yue J.X."/>
            <person name="O'Connell B."/>
            <person name="Jenkins J."/>
            <person name="Brandt A."/>
            <person name="Calef R."/>
            <person name="Tung C.H."/>
            <person name="Huang T.K."/>
            <person name="Schmutz J."/>
            <person name="Satoh N."/>
            <person name="Yu J.K."/>
            <person name="Putnam N.H."/>
            <person name="Green R.E."/>
            <person name="Rokhsar D.S."/>
        </authorList>
    </citation>
    <scope>NUCLEOTIDE SEQUENCE [LARGE SCALE GENOMIC DNA]</scope>
    <source>
        <strain evidence="2">S238N-H82</strain>
    </source>
</reference>
<dbReference type="PANTHER" id="PTHR19324:SF33">
    <property type="entry name" value="MUCIN-5AC"/>
    <property type="match status" value="1"/>
</dbReference>
<protein>
    <submittedName>
        <fullName evidence="3">Uncharacterized protein LOC118430770</fullName>
    </submittedName>
</protein>
<dbReference type="Proteomes" id="UP000001554">
    <property type="component" value="Chromosome 14"/>
</dbReference>
<dbReference type="PANTHER" id="PTHR19324">
    <property type="entry name" value="PERFORIN-LIKE PROTEIN 1"/>
    <property type="match status" value="1"/>
</dbReference>
<evidence type="ECO:0000259" key="1">
    <source>
        <dbReference type="Pfam" id="PF16977"/>
    </source>
</evidence>
<dbReference type="OrthoDB" id="5954510at2759"/>
<dbReference type="GeneID" id="118430770"/>
<evidence type="ECO:0000313" key="2">
    <source>
        <dbReference type="Proteomes" id="UP000001554"/>
    </source>
</evidence>
<dbReference type="AlphaFoldDB" id="A0A9J7NC42"/>
<sequence length="363" mass="40059">MKTLYVDSNGTFQPEVDAQDLADTVLQLDSEGMNQILFNMYDMVMGSRHGIETKSIIETMEAVFWHQKLENSMYLAKMETTSEFVMESQVMGYGLWIFALKLTGRADEIDRIMRRARSTLSEQMCFLAPFFYGWPAATYGLPMTTEGCPSGTSVVWEKGQCEHRRSSSFKWPTDGQLHFNGSFTSNKLSRGFCVKTNSSSGENSWPPGRFCVLKNGSCPLGLKWGKLGFPGGSQSGAVPDGSVTSDTIEVEYCCQEDGVASSPIALPPRRSFYLLRLGGACQQVAGMNVREEWIEYRGNGYRAGVTPDDDGDDNSHKIYYCFYSVPGSTVPATPIVSAAVPHTATLSFVTCTIISCVAALWFL</sequence>
<dbReference type="InterPro" id="IPR031569">
    <property type="entry name" value="ApeC"/>
</dbReference>
<accession>A0A9J7NC42</accession>
<dbReference type="KEGG" id="bfo:118430770"/>
<dbReference type="RefSeq" id="XP_035697685.1">
    <property type="nucleotide sequence ID" value="XM_035841792.1"/>
</dbReference>
<keyword evidence="2" id="KW-1185">Reference proteome</keyword>
<dbReference type="Pfam" id="PF16977">
    <property type="entry name" value="ApeC"/>
    <property type="match status" value="1"/>
</dbReference>
<reference evidence="3" key="2">
    <citation type="submission" date="2025-08" db="UniProtKB">
        <authorList>
            <consortium name="RefSeq"/>
        </authorList>
    </citation>
    <scope>IDENTIFICATION</scope>
    <source>
        <strain evidence="3">S238N-H82</strain>
        <tissue evidence="3">Testes</tissue>
    </source>
</reference>
<organism evidence="2 3">
    <name type="scientific">Branchiostoma floridae</name>
    <name type="common">Florida lancelet</name>
    <name type="synonym">Amphioxus</name>
    <dbReference type="NCBI Taxonomy" id="7739"/>
    <lineage>
        <taxon>Eukaryota</taxon>
        <taxon>Metazoa</taxon>
        <taxon>Chordata</taxon>
        <taxon>Cephalochordata</taxon>
        <taxon>Leptocardii</taxon>
        <taxon>Amphioxiformes</taxon>
        <taxon>Branchiostomatidae</taxon>
        <taxon>Branchiostoma</taxon>
    </lineage>
</organism>
<name>A0A9J7NC42_BRAFL</name>
<feature type="domain" description="Apextrin C-terminal" evidence="1">
    <location>
        <begin position="134"/>
        <end position="323"/>
    </location>
</feature>
<evidence type="ECO:0000313" key="3">
    <source>
        <dbReference type="RefSeq" id="XP_035697685.1"/>
    </source>
</evidence>
<proteinExistence type="predicted"/>
<gene>
    <name evidence="3" type="primary">LOC118430770</name>
</gene>